<sequence>MLYPVYIHPGDNKHAHGVTFPDFPGCFSAADSWEELPTKIQEAVELYFEGETMEIPPPTPLEELAQRPEFEDGAWMMVDINCSRIRPKATRINISLPEALVRRIDEYAKAHQMSRSGFLAKVAEEAMRKKHN</sequence>
<dbReference type="Pfam" id="PF15919">
    <property type="entry name" value="HicB_lk_antitox"/>
    <property type="match status" value="1"/>
</dbReference>
<proteinExistence type="predicted"/>
<accession>A0A0E2YZC3</accession>
<organism evidence="2 3">
    <name type="scientific">Nitrosococcus oceani C-27</name>
    <dbReference type="NCBI Taxonomy" id="314279"/>
    <lineage>
        <taxon>Bacteria</taxon>
        <taxon>Pseudomonadati</taxon>
        <taxon>Pseudomonadota</taxon>
        <taxon>Gammaproteobacteria</taxon>
        <taxon>Chromatiales</taxon>
        <taxon>Chromatiaceae</taxon>
        <taxon>Nitrosococcus</taxon>
    </lineage>
</organism>
<dbReference type="GO" id="GO:0006355">
    <property type="term" value="P:regulation of DNA-templated transcription"/>
    <property type="evidence" value="ECO:0007669"/>
    <property type="project" value="InterPro"/>
</dbReference>
<dbReference type="AlphaFoldDB" id="A0A0E2YZC3"/>
<dbReference type="Proteomes" id="UP000028839">
    <property type="component" value="Unassembled WGS sequence"/>
</dbReference>
<evidence type="ECO:0000259" key="1">
    <source>
        <dbReference type="Pfam" id="PF15919"/>
    </source>
</evidence>
<dbReference type="Gene3D" id="3.30.160.250">
    <property type="match status" value="1"/>
</dbReference>
<dbReference type="CDD" id="cd22231">
    <property type="entry name" value="RHH_NikR_HicB-like"/>
    <property type="match status" value="1"/>
</dbReference>
<dbReference type="OrthoDB" id="9807959at2"/>
<dbReference type="InterPro" id="IPR031807">
    <property type="entry name" value="HicB-like"/>
</dbReference>
<reference evidence="2 3" key="1">
    <citation type="submission" date="2014-07" db="EMBL/GenBank/DDBJ databases">
        <title>Comparative analysis of Nitrosococcus oceani genome inventories of strains from Pacific and Atlantic gyres.</title>
        <authorList>
            <person name="Lim C.K."/>
            <person name="Wang L."/>
            <person name="Sayavedra-Soto L.A."/>
            <person name="Klotz M.G."/>
        </authorList>
    </citation>
    <scope>NUCLEOTIDE SEQUENCE [LARGE SCALE GENOMIC DNA]</scope>
    <source>
        <strain evidence="2 3">C-27</strain>
    </source>
</reference>
<dbReference type="InterPro" id="IPR013321">
    <property type="entry name" value="Arc_rbn_hlx_hlx"/>
</dbReference>
<name>A0A0E2YZC3_9GAMM</name>
<dbReference type="HOGENOM" id="CLU_114047_1_1_6"/>
<dbReference type="SUPFAM" id="SSF47598">
    <property type="entry name" value="Ribbon-helix-helix"/>
    <property type="match status" value="1"/>
</dbReference>
<protein>
    <recommendedName>
        <fullName evidence="1">HicB-like antitoxin of toxin-antitoxin system domain-containing protein</fullName>
    </recommendedName>
</protein>
<comment type="caution">
    <text evidence="2">The sequence shown here is derived from an EMBL/GenBank/DDBJ whole genome shotgun (WGS) entry which is preliminary data.</text>
</comment>
<feature type="domain" description="HicB-like antitoxin of toxin-antitoxin system" evidence="1">
    <location>
        <begin position="3"/>
        <end position="123"/>
    </location>
</feature>
<dbReference type="InterPro" id="IPR010985">
    <property type="entry name" value="Ribbon_hlx_hlx"/>
</dbReference>
<dbReference type="InterPro" id="IPR035069">
    <property type="entry name" value="TTHA1013/TTHA0281-like"/>
</dbReference>
<evidence type="ECO:0000313" key="3">
    <source>
        <dbReference type="Proteomes" id="UP000028839"/>
    </source>
</evidence>
<dbReference type="SUPFAM" id="SSF143100">
    <property type="entry name" value="TTHA1013/TTHA0281-like"/>
    <property type="match status" value="1"/>
</dbReference>
<dbReference type="EMBL" id="JPGN01000077">
    <property type="protein sequence ID" value="KFI18579.1"/>
    <property type="molecule type" value="Genomic_DNA"/>
</dbReference>
<gene>
    <name evidence="2" type="ORF">IB75_13485</name>
</gene>
<dbReference type="Gene3D" id="1.10.1220.10">
    <property type="entry name" value="Met repressor-like"/>
    <property type="match status" value="1"/>
</dbReference>
<evidence type="ECO:0000313" key="2">
    <source>
        <dbReference type="EMBL" id="KFI18579.1"/>
    </source>
</evidence>